<organism evidence="1 2">
    <name type="scientific">Streptomyces citrinus</name>
    <dbReference type="NCBI Taxonomy" id="3118173"/>
    <lineage>
        <taxon>Bacteria</taxon>
        <taxon>Bacillati</taxon>
        <taxon>Actinomycetota</taxon>
        <taxon>Actinomycetes</taxon>
        <taxon>Kitasatosporales</taxon>
        <taxon>Streptomycetaceae</taxon>
        <taxon>Streptomyces</taxon>
    </lineage>
</organism>
<keyword evidence="2" id="KW-1185">Reference proteome</keyword>
<dbReference type="Proteomes" id="UP001432251">
    <property type="component" value="Chromosome"/>
</dbReference>
<sequence>MRFRVLGPVRMAPATPSAAKPRAVLATLLTQANSVVSTHTLIDELWGTEPPRTATTTLQVYVSQLRKALLAGAADGRQPLLTRPPGYLLRVAPDDLDLLAFEALREQGRAAHTRGEYAEASRALGTALDLWTGPALSGIPHGPTLESSAIRLDELRAEVLEQRIAADLRLGKHQELIGELKSLVHDHPLRETVHCHLMVALYRSGRQSDALDVYHAARRALVTELGVEPGPVMSRLHERILAGDPHLARHGGPAPTSAVPTTGPSAAAVVRLPAPVPDFTGRTSQLALGRRFLAAAGPGASRLLAVSGRAGVGKTALVTQLAHEAADRFPDGRLLLVLRDAGGRALTPPAVLTTLLRWLRDPVDTAVGGAADTAALEPDEVLHARTQGRRILFVLDDVVSEAQVRPLLAAAPDCTVVLTSRQPLGALEGARHIALDVFRVAEAREFLLRCGGESLRADPKAVAEIARLCGSLPLALRVAAAGLAARPHWSAEDLVARLTDERTRLAALALGDLDVRSGLLAAYREAGVQERLAFRLLGLAPLPDFPLWGAAALLACDLPEADRHVEELVRTQLLEARPCPGRLTPKRYGFHPLLRSLSLELLGAGSPGATERLCRAYLALAQHSDARLAPGRDRLARAVTPPPGIDPLEVVGDAALSWFQEEAAGLLEAVRQAHAGGLWELCFGIASASAGFYEAGAVWDDWELSHELALDAARQADDRQAEAVLLQSLAALDWQRHLAASSLDRYRLAWHLFTRLGDHASAARCLSGEADVVLGQGRVARAERGYVRALTGARAASDARGAAHALRGLALVAVREGRFEEALGRLAECERWARGVGDRRWQEYTARVSRAVGEGAGRAGLPLEVRPGMWLLSSPAGA</sequence>
<evidence type="ECO:0000313" key="2">
    <source>
        <dbReference type="Proteomes" id="UP001432251"/>
    </source>
</evidence>
<gene>
    <name evidence="1" type="ORF">V2W30_14830</name>
</gene>
<protein>
    <submittedName>
        <fullName evidence="1">BTAD domain-containing putative transcriptional regulator</fullName>
    </submittedName>
</protein>
<evidence type="ECO:0000313" key="1">
    <source>
        <dbReference type="EMBL" id="WWQ64488.1"/>
    </source>
</evidence>
<dbReference type="EMBL" id="CP146022">
    <property type="protein sequence ID" value="WWQ64488.1"/>
    <property type="molecule type" value="Genomic_DNA"/>
</dbReference>
<proteinExistence type="predicted"/>
<name>A0ACD5ABP4_9ACTN</name>
<accession>A0ACD5ABP4</accession>
<reference evidence="1" key="1">
    <citation type="journal article" date="2025" name="Int. J. Syst. Evol. Microbiol.">
        <title>Streptomyces citrinus sp. nov., with yellow diffusible pigment.</title>
        <authorList>
            <person name="He Y."/>
            <person name="Yang E."/>
            <person name="Xu J."/>
            <person name="Sun Y."/>
            <person name="Sun L."/>
        </authorList>
    </citation>
    <scope>NUCLEOTIDE SEQUENCE</scope>
    <source>
        <strain evidence="1">Q6</strain>
    </source>
</reference>